<comment type="caution">
    <text evidence="3">The sequence shown here is derived from an EMBL/GenBank/DDBJ whole genome shotgun (WGS) entry which is preliminary data.</text>
</comment>
<reference evidence="3 4" key="1">
    <citation type="submission" date="2024-09" db="EMBL/GenBank/DDBJ databases">
        <title>Rethinking Asexuality: The Enigmatic Case of Functional Sexual Genes in Lepraria (Stereocaulaceae).</title>
        <authorList>
            <person name="Doellman M."/>
            <person name="Sun Y."/>
            <person name="Barcenas-Pena A."/>
            <person name="Lumbsch H.T."/>
            <person name="Grewe F."/>
        </authorList>
    </citation>
    <scope>NUCLEOTIDE SEQUENCE [LARGE SCALE GENOMIC DNA]</scope>
    <source>
        <strain evidence="3 4">Grewe 0041</strain>
    </source>
</reference>
<keyword evidence="1" id="KW-0175">Coiled coil</keyword>
<evidence type="ECO:0000256" key="1">
    <source>
        <dbReference type="SAM" id="Coils"/>
    </source>
</evidence>
<dbReference type="Proteomes" id="UP001590951">
    <property type="component" value="Unassembled WGS sequence"/>
</dbReference>
<gene>
    <name evidence="3" type="ORF">ABVK25_007536</name>
</gene>
<feature type="region of interest" description="Disordered" evidence="2">
    <location>
        <begin position="97"/>
        <end position="131"/>
    </location>
</feature>
<feature type="compositionally biased region" description="Basic and acidic residues" evidence="2">
    <location>
        <begin position="118"/>
        <end position="131"/>
    </location>
</feature>
<keyword evidence="4" id="KW-1185">Reference proteome</keyword>
<sequence>MITRQQEFIEELLRDRSDHDIRITLYSAALSLAEDCIKGLMENGGDHDKAILDLEDTVEKLKNQIEALRRRLESTLGRATGSLGQASAARSRIPVQILQNSATGGAPAVQRGSRPGRHLPEGDIYGHPHST</sequence>
<organism evidence="3 4">
    <name type="scientific">Lepraria finkii</name>
    <dbReference type="NCBI Taxonomy" id="1340010"/>
    <lineage>
        <taxon>Eukaryota</taxon>
        <taxon>Fungi</taxon>
        <taxon>Dikarya</taxon>
        <taxon>Ascomycota</taxon>
        <taxon>Pezizomycotina</taxon>
        <taxon>Lecanoromycetes</taxon>
        <taxon>OSLEUM clade</taxon>
        <taxon>Lecanoromycetidae</taxon>
        <taxon>Lecanorales</taxon>
        <taxon>Lecanorineae</taxon>
        <taxon>Stereocaulaceae</taxon>
        <taxon>Lepraria</taxon>
    </lineage>
</organism>
<feature type="coiled-coil region" evidence="1">
    <location>
        <begin position="51"/>
        <end position="78"/>
    </location>
</feature>
<accession>A0ABR4B2G5</accession>
<protein>
    <submittedName>
        <fullName evidence="3">Uncharacterized protein</fullName>
    </submittedName>
</protein>
<evidence type="ECO:0000313" key="3">
    <source>
        <dbReference type="EMBL" id="KAL2052094.1"/>
    </source>
</evidence>
<dbReference type="EMBL" id="JBHFEH010000029">
    <property type="protein sequence ID" value="KAL2052094.1"/>
    <property type="molecule type" value="Genomic_DNA"/>
</dbReference>
<evidence type="ECO:0000313" key="4">
    <source>
        <dbReference type="Proteomes" id="UP001590951"/>
    </source>
</evidence>
<proteinExistence type="predicted"/>
<evidence type="ECO:0000256" key="2">
    <source>
        <dbReference type="SAM" id="MobiDB-lite"/>
    </source>
</evidence>
<name>A0ABR4B2G5_9LECA</name>